<proteinExistence type="predicted"/>
<accession>A0ABN7SXY9</accession>
<sequence length="196" mass="23035">MSEKHDAFRYNITGFIGNIVSDKDMTREIMSADLMLMLMASINSVEDHEISVENEKMDGFTNGLEVMSTILAHEDIELPNFIERSELENKFCFLIELLPESLPARMSYRTFKDLLKLIENGSKPIRWFFCWRWSQLTHPFEEEFSAKSVDKYCKQFVDEGIDKILEENLRTEDERSYIWTKSKLLLERIAENSLLA</sequence>
<evidence type="ECO:0000313" key="2">
    <source>
        <dbReference type="Proteomes" id="UP001158576"/>
    </source>
</evidence>
<dbReference type="Proteomes" id="UP001158576">
    <property type="component" value="Chromosome 1"/>
</dbReference>
<organism evidence="1 2">
    <name type="scientific">Oikopleura dioica</name>
    <name type="common">Tunicate</name>
    <dbReference type="NCBI Taxonomy" id="34765"/>
    <lineage>
        <taxon>Eukaryota</taxon>
        <taxon>Metazoa</taxon>
        <taxon>Chordata</taxon>
        <taxon>Tunicata</taxon>
        <taxon>Appendicularia</taxon>
        <taxon>Copelata</taxon>
        <taxon>Oikopleuridae</taxon>
        <taxon>Oikopleura</taxon>
    </lineage>
</organism>
<reference evidence="1 2" key="1">
    <citation type="submission" date="2021-04" db="EMBL/GenBank/DDBJ databases">
        <authorList>
            <person name="Bliznina A."/>
        </authorList>
    </citation>
    <scope>NUCLEOTIDE SEQUENCE [LARGE SCALE GENOMIC DNA]</scope>
</reference>
<name>A0ABN7SXY9_OIKDI</name>
<keyword evidence="2" id="KW-1185">Reference proteome</keyword>
<gene>
    <name evidence="1" type="ORF">OKIOD_LOCUS12177</name>
</gene>
<dbReference type="InterPro" id="IPR016024">
    <property type="entry name" value="ARM-type_fold"/>
</dbReference>
<dbReference type="SUPFAM" id="SSF48371">
    <property type="entry name" value="ARM repeat"/>
    <property type="match status" value="1"/>
</dbReference>
<dbReference type="EMBL" id="OU015566">
    <property type="protein sequence ID" value="CAG5107618.1"/>
    <property type="molecule type" value="Genomic_DNA"/>
</dbReference>
<protein>
    <submittedName>
        <fullName evidence="1">Oidioi.mRNA.OKI2018_I69.chr1.g3412.t1.cds</fullName>
    </submittedName>
</protein>
<evidence type="ECO:0000313" key="1">
    <source>
        <dbReference type="EMBL" id="CAG5107618.1"/>
    </source>
</evidence>